<dbReference type="Gene3D" id="1.20.1220.20">
    <property type="entry name" value="Uncharcterised protein PF01724"/>
    <property type="match status" value="1"/>
</dbReference>
<dbReference type="PANTHER" id="PTHR34235">
    <property type="entry name" value="SLR1203 PROTEIN-RELATED"/>
    <property type="match status" value="1"/>
</dbReference>
<protein>
    <submittedName>
        <fullName evidence="1">DUF29 domain-containing protein</fullName>
    </submittedName>
</protein>
<reference evidence="2" key="1">
    <citation type="journal article" date="2020" name="Microbiol. Resour. Announc.">
        <title>Draft Genome Sequences of Thiorhodococcus mannitoliphagus and Thiorhodococcus minor, Purple Sulfur Photosynthetic Bacteria in the Gammaproteobacterial Family Chromatiaceae.</title>
        <authorList>
            <person name="Aviles F.A."/>
            <person name="Meyer T.E."/>
            <person name="Kyndt J.A."/>
        </authorList>
    </citation>
    <scope>NUCLEOTIDE SEQUENCE [LARGE SCALE GENOMIC DNA]</scope>
    <source>
        <strain evidence="2">DSM 18266</strain>
    </source>
</reference>
<accession>A0A6P1DYK7</accession>
<dbReference type="InterPro" id="IPR002636">
    <property type="entry name" value="DUF29"/>
</dbReference>
<sequence length="147" mass="17134">MTTVSYDQDFYSWALEQAALLRDRKFDQIDLAHLIEEIEDMGKSEKRALQSFLETLLMHLLKWQYQPAYQGRSWKFTIVEQRRRIEGHLEENPGLASRLPELITTAYGYAVTAAVRETGLAPETFPTDCPWSFEQLMDQGFWPAEVD</sequence>
<keyword evidence="2" id="KW-1185">Reference proteome</keyword>
<dbReference type="PANTHER" id="PTHR34235:SF4">
    <property type="entry name" value="SLR0291 PROTEIN"/>
    <property type="match status" value="1"/>
</dbReference>
<name>A0A6P1DYK7_9GAMM</name>
<reference evidence="1 2" key="2">
    <citation type="submission" date="2020-02" db="EMBL/GenBank/DDBJ databases">
        <title>Genome sequences of Thiorhodococcus mannitoliphagus and Thiorhodococcus minor, purple sulfur photosynthetic bacteria in the gammaproteobacterial family, Chromatiaceae.</title>
        <authorList>
            <person name="Aviles F.A."/>
            <person name="Meyer T.E."/>
            <person name="Kyndt J.A."/>
        </authorList>
    </citation>
    <scope>NUCLEOTIDE SEQUENCE [LARGE SCALE GENOMIC DNA]</scope>
    <source>
        <strain evidence="1 2">DSM 18266</strain>
    </source>
</reference>
<dbReference type="Proteomes" id="UP000471640">
    <property type="component" value="Unassembled WGS sequence"/>
</dbReference>
<dbReference type="AlphaFoldDB" id="A0A6P1DYK7"/>
<evidence type="ECO:0000313" key="2">
    <source>
        <dbReference type="Proteomes" id="UP000471640"/>
    </source>
</evidence>
<dbReference type="Pfam" id="PF01724">
    <property type="entry name" value="DUF29"/>
    <property type="match status" value="1"/>
</dbReference>
<proteinExistence type="predicted"/>
<gene>
    <name evidence="1" type="ORF">G3480_24455</name>
</gene>
<organism evidence="1 2">
    <name type="scientific">Thiorhodococcus mannitoliphagus</name>
    <dbReference type="NCBI Taxonomy" id="329406"/>
    <lineage>
        <taxon>Bacteria</taxon>
        <taxon>Pseudomonadati</taxon>
        <taxon>Pseudomonadota</taxon>
        <taxon>Gammaproteobacteria</taxon>
        <taxon>Chromatiales</taxon>
        <taxon>Chromatiaceae</taxon>
        <taxon>Thiorhodococcus</taxon>
    </lineage>
</organism>
<comment type="caution">
    <text evidence="1">The sequence shown here is derived from an EMBL/GenBank/DDBJ whole genome shotgun (WGS) entry which is preliminary data.</text>
</comment>
<evidence type="ECO:0000313" key="1">
    <source>
        <dbReference type="EMBL" id="NEX23407.1"/>
    </source>
</evidence>
<dbReference type="EMBL" id="JAAIJR010000198">
    <property type="protein sequence ID" value="NEX23407.1"/>
    <property type="molecule type" value="Genomic_DNA"/>
</dbReference>
<dbReference type="RefSeq" id="WP_164656841.1">
    <property type="nucleotide sequence ID" value="NZ_JAAIJR010000198.1"/>
</dbReference>